<evidence type="ECO:0000313" key="1">
    <source>
        <dbReference type="EMBL" id="MBE8727625.1"/>
    </source>
</evidence>
<organism evidence="1 2">
    <name type="scientific">Flavobacterium hungaricum</name>
    <dbReference type="NCBI Taxonomy" id="2082725"/>
    <lineage>
        <taxon>Bacteria</taxon>
        <taxon>Pseudomonadati</taxon>
        <taxon>Bacteroidota</taxon>
        <taxon>Flavobacteriia</taxon>
        <taxon>Flavobacteriales</taxon>
        <taxon>Flavobacteriaceae</taxon>
        <taxon>Flavobacterium</taxon>
    </lineage>
</organism>
<dbReference type="Proteomes" id="UP000640614">
    <property type="component" value="Unassembled WGS sequence"/>
</dbReference>
<dbReference type="EMBL" id="PRDM01000006">
    <property type="protein sequence ID" value="MBE8727625.1"/>
    <property type="molecule type" value="Genomic_DNA"/>
</dbReference>
<keyword evidence="2" id="KW-1185">Reference proteome</keyword>
<comment type="caution">
    <text evidence="1">The sequence shown here is derived from an EMBL/GenBank/DDBJ whole genome shotgun (WGS) entry which is preliminary data.</text>
</comment>
<protein>
    <submittedName>
        <fullName evidence="1">Uncharacterized protein</fullName>
    </submittedName>
</protein>
<dbReference type="RefSeq" id="WP_194140785.1">
    <property type="nucleotide sequence ID" value="NZ_PRDM01000006.1"/>
</dbReference>
<name>A0ABR9TQH8_9FLAO</name>
<evidence type="ECO:0000313" key="2">
    <source>
        <dbReference type="Proteomes" id="UP000640614"/>
    </source>
</evidence>
<reference evidence="1 2" key="1">
    <citation type="submission" date="2018-07" db="EMBL/GenBank/DDBJ databases">
        <title>Genome assembly of strain KB82.</title>
        <authorList>
            <person name="Kukolya J."/>
            <person name="Horvath B."/>
            <person name="Nagy I."/>
            <person name="Toth A."/>
        </authorList>
    </citation>
    <scope>NUCLEOTIDE SEQUENCE [LARGE SCALE GENOMIC DNA]</scope>
    <source>
        <strain evidence="1 2">Kb82</strain>
    </source>
</reference>
<accession>A0ABR9TQH8</accession>
<proteinExistence type="predicted"/>
<gene>
    <name evidence="1" type="ORF">C4F50_22140</name>
</gene>
<sequence>MSLIQRNALLCIFILIFQNTEAKNAQPKIKDHCLEENIKIVTELKLRYKYFFFRRTSHKKVKRIDKVVNQNGKVIMKIVMKSTETNDYSWFRKFHRVVIIGEEIHEATILVNKEKGKLTIYNFCGEKIKEQNLKAEELYEKYRF</sequence>